<organism evidence="7 8">
    <name type="scientific">Echinops telfairi</name>
    <name type="common">Lesser hedgehog tenrec</name>
    <dbReference type="NCBI Taxonomy" id="9371"/>
    <lineage>
        <taxon>Eukaryota</taxon>
        <taxon>Metazoa</taxon>
        <taxon>Chordata</taxon>
        <taxon>Craniata</taxon>
        <taxon>Vertebrata</taxon>
        <taxon>Euteleostomi</taxon>
        <taxon>Mammalia</taxon>
        <taxon>Eutheria</taxon>
        <taxon>Afrotheria</taxon>
        <taxon>Tenrecidae</taxon>
        <taxon>Tenrecinae</taxon>
        <taxon>Echinops</taxon>
    </lineage>
</organism>
<sequence>MGVLGITHVSSGRVGCRGAFQEVLVFILLPCCLTLQWAAPNVFSNDSILWAWNSPMELCANKFNVPLDLKLFSLIGSPRIQSIGHRIVIFYATKLGLYPFINENTDTCVNGGIPQLGDLKEHLMKAKNDILSTVRANQTGLAVIDWEDWRPTWDRNWKPKNIYKDLSVELVQQQNAHLSISNATKVAKQDFERAGKTFFLETLKLAKQLRPQYLWGYYLFPECYNHGSARPGYDGSCFEIEKRRNDQLFWLWKESTALFPNMYLHSRLSSTPLAALFVRNRVQEAFRLSDLRDPKDRVPIYFYAHPVFNDVPSMYLSQYDLENTIGESVALGVPGIVFWGAHNLTRNAQACIILANYLRTTLNPYIINLTLAAKMCSQVLCEGAGVCTRIDWNSTDYLHLNPKNFVIQTGNDGQFTVNGKPTLDDLKYFSEKFDCRCYGSDVCKLRDVENTNIDGIKVCITNGVCIGSLVKEIDGFLFSQQGPVESREADACPDSVLLTEAIQNVKKTSQIPENGNY</sequence>
<dbReference type="Pfam" id="PF01630">
    <property type="entry name" value="Glyco_hydro_56"/>
    <property type="match status" value="1"/>
</dbReference>
<dbReference type="InterPro" id="IPR013785">
    <property type="entry name" value="Aldolase_TIM"/>
</dbReference>
<dbReference type="PRINTS" id="PR00848">
    <property type="entry name" value="SPERMPH20"/>
</dbReference>
<evidence type="ECO:0000313" key="8">
    <source>
        <dbReference type="RefSeq" id="XP_012861393.1"/>
    </source>
</evidence>
<dbReference type="PIRSF" id="PIRSF038193">
    <property type="entry name" value="Hyaluronidase"/>
    <property type="match status" value="1"/>
</dbReference>
<dbReference type="Proteomes" id="UP000694863">
    <property type="component" value="Unplaced"/>
</dbReference>
<accession>A0ABM0ZRN5</accession>
<dbReference type="RefSeq" id="XP_012861393.1">
    <property type="nucleotide sequence ID" value="XM_013005939.1"/>
</dbReference>
<reference evidence="8" key="1">
    <citation type="submission" date="2025-08" db="UniProtKB">
        <authorList>
            <consortium name="RefSeq"/>
        </authorList>
    </citation>
    <scope>IDENTIFICATION</scope>
</reference>
<evidence type="ECO:0000256" key="3">
    <source>
        <dbReference type="ARBA" id="ARBA00023157"/>
    </source>
</evidence>
<evidence type="ECO:0000256" key="4">
    <source>
        <dbReference type="ARBA" id="ARBA00023295"/>
    </source>
</evidence>
<evidence type="ECO:0000256" key="1">
    <source>
        <dbReference type="ARBA" id="ARBA00000251"/>
    </source>
</evidence>
<comment type="catalytic activity">
    <reaction evidence="1 6">
        <text>Random hydrolysis of (1-&gt;4)-linkages between N-acetyl-beta-D-glucosamine and D-glucuronate residues in hyaluronate.</text>
        <dbReference type="EC" id="3.2.1.35"/>
    </reaction>
</comment>
<name>A0ABM0ZRN5_ECHTE</name>
<keyword evidence="3" id="KW-1015">Disulfide bond</keyword>
<protein>
    <recommendedName>
        <fullName evidence="6">Hyaluronidase</fullName>
        <ecNumber evidence="6">3.2.1.35</ecNumber>
    </recommendedName>
</protein>
<gene>
    <name evidence="8" type="primary">LOC101662144</name>
</gene>
<evidence type="ECO:0000256" key="2">
    <source>
        <dbReference type="ARBA" id="ARBA00008871"/>
    </source>
</evidence>
<evidence type="ECO:0000256" key="5">
    <source>
        <dbReference type="PIRNR" id="PIRNR038193"/>
    </source>
</evidence>
<keyword evidence="6" id="KW-0378">Hydrolase</keyword>
<comment type="similarity">
    <text evidence="2 5 6">Belongs to the glycosyl hydrolase 56 family.</text>
</comment>
<dbReference type="PRINTS" id="PR00846">
    <property type="entry name" value="GLHYDRLASE56"/>
</dbReference>
<dbReference type="PANTHER" id="PTHR11769:SF20">
    <property type="entry name" value="HYALURONIDASE PH-20"/>
    <property type="match status" value="1"/>
</dbReference>
<dbReference type="SUPFAM" id="SSF51445">
    <property type="entry name" value="(Trans)glycosidases"/>
    <property type="match status" value="1"/>
</dbReference>
<dbReference type="EC" id="3.2.1.35" evidence="6"/>
<dbReference type="Gene3D" id="3.20.20.70">
    <property type="entry name" value="Aldolase class I"/>
    <property type="match status" value="1"/>
</dbReference>
<keyword evidence="7" id="KW-1185">Reference proteome</keyword>
<dbReference type="GeneID" id="101662144"/>
<dbReference type="InterPro" id="IPR017853">
    <property type="entry name" value="GH"/>
</dbReference>
<evidence type="ECO:0000313" key="7">
    <source>
        <dbReference type="Proteomes" id="UP000694863"/>
    </source>
</evidence>
<dbReference type="PANTHER" id="PTHR11769">
    <property type="entry name" value="HYALURONIDASE"/>
    <property type="match status" value="1"/>
</dbReference>
<dbReference type="InterPro" id="IPR018155">
    <property type="entry name" value="Hyaluronidase"/>
</dbReference>
<keyword evidence="4 6" id="KW-0326">Glycosidase</keyword>
<proteinExistence type="inferred from homology"/>
<evidence type="ECO:0000256" key="6">
    <source>
        <dbReference type="RuleBase" id="RU610713"/>
    </source>
</evidence>